<sequence>MNLNFTSREKKKTNEIKININDNVLIKGKVITQVFKFKSILEICNFLNKIESNIRLKVLINYKNNEFYIFKTKNNNKKNHSQENQISNQEIASLFKSFYSEDKFKLDNFTIKNTKKIKYEIAPKNFEIHDNYLLTENRYINVIYLDYLGEILNIKNIIKNMDCWLSIDCYKVNREFILSKLYEMKEDNVIEKKFTDFILNKIDHIMEKINKENILQCEIKMLLYNSDLNYINNENKIIKENISKNYCTSYTPQEKMNTRKLFEKCIYPNLSMDIIHSITDSDLFKLIGVDTNV</sequence>
<evidence type="ECO:0000313" key="1">
    <source>
        <dbReference type="EMBL" id="NFN36389.1"/>
    </source>
</evidence>
<protein>
    <submittedName>
        <fullName evidence="1">Uncharacterized protein</fullName>
    </submittedName>
</protein>
<proteinExistence type="predicted"/>
<gene>
    <name evidence="1" type="ORF">FDB51_14995</name>
</gene>
<evidence type="ECO:0000313" key="2">
    <source>
        <dbReference type="Proteomes" id="UP000473681"/>
    </source>
</evidence>
<accession>A0A846JTW4</accession>
<name>A0A846JTW4_CLOBO</name>
<comment type="caution">
    <text evidence="1">The sequence shown here is derived from an EMBL/GenBank/DDBJ whole genome shotgun (WGS) entry which is preliminary data.</text>
</comment>
<dbReference type="AlphaFoldDB" id="A0A846JTW4"/>
<reference evidence="1 2" key="1">
    <citation type="submission" date="2019-04" db="EMBL/GenBank/DDBJ databases">
        <title>Genome sequencing of Clostridium botulinum Groups I-IV and Clostridium butyricum.</title>
        <authorList>
            <person name="Brunt J."/>
            <person name="Van Vliet A.H.M."/>
            <person name="Stringer S.C."/>
            <person name="Carter A.T."/>
            <person name="Peck M.W."/>
        </authorList>
    </citation>
    <scope>NUCLEOTIDE SEQUENCE [LARGE SCALE GENOMIC DNA]</scope>
    <source>
        <strain evidence="1 2">CB-K-33E</strain>
    </source>
</reference>
<dbReference type="Proteomes" id="UP000473681">
    <property type="component" value="Unassembled WGS sequence"/>
</dbReference>
<organism evidence="1 2">
    <name type="scientific">Clostridium botulinum</name>
    <dbReference type="NCBI Taxonomy" id="1491"/>
    <lineage>
        <taxon>Bacteria</taxon>
        <taxon>Bacillati</taxon>
        <taxon>Bacillota</taxon>
        <taxon>Clostridia</taxon>
        <taxon>Eubacteriales</taxon>
        <taxon>Clostridiaceae</taxon>
        <taxon>Clostridium</taxon>
    </lineage>
</organism>
<dbReference type="EMBL" id="SWVK01000023">
    <property type="protein sequence ID" value="NFN36389.1"/>
    <property type="molecule type" value="Genomic_DNA"/>
</dbReference>